<keyword evidence="2" id="KW-1185">Reference proteome</keyword>
<dbReference type="Proteomes" id="UP001251528">
    <property type="component" value="Unassembled WGS sequence"/>
</dbReference>
<evidence type="ECO:0000313" key="2">
    <source>
        <dbReference type="Proteomes" id="UP001251528"/>
    </source>
</evidence>
<organism evidence="1 2">
    <name type="scientific">Conoideocrella luteorostrata</name>
    <dbReference type="NCBI Taxonomy" id="1105319"/>
    <lineage>
        <taxon>Eukaryota</taxon>
        <taxon>Fungi</taxon>
        <taxon>Dikarya</taxon>
        <taxon>Ascomycota</taxon>
        <taxon>Pezizomycotina</taxon>
        <taxon>Sordariomycetes</taxon>
        <taxon>Hypocreomycetidae</taxon>
        <taxon>Hypocreales</taxon>
        <taxon>Clavicipitaceae</taxon>
        <taxon>Conoideocrella</taxon>
    </lineage>
</organism>
<proteinExistence type="predicted"/>
<sequence>MAIVKPKCAVPIGRDLPPQTWHILGFTLRTGAGTVSDQAQPPRWSYVAAFGVGDVGMAAALADS</sequence>
<dbReference type="AlphaFoldDB" id="A0AAJ0G161"/>
<accession>A0AAJ0G161</accession>
<comment type="caution">
    <text evidence="1">The sequence shown here is derived from an EMBL/GenBank/DDBJ whole genome shotgun (WGS) entry which is preliminary data.</text>
</comment>
<protein>
    <submittedName>
        <fullName evidence="1">Uncharacterized protein</fullName>
    </submittedName>
</protein>
<gene>
    <name evidence="1" type="ORF">QQS21_002491</name>
</gene>
<evidence type="ECO:0000313" key="1">
    <source>
        <dbReference type="EMBL" id="KAK2608915.1"/>
    </source>
</evidence>
<dbReference type="Gene3D" id="3.40.50.720">
    <property type="entry name" value="NAD(P)-binding Rossmann-like Domain"/>
    <property type="match status" value="1"/>
</dbReference>
<dbReference type="EMBL" id="JASWJB010000030">
    <property type="protein sequence ID" value="KAK2608915.1"/>
    <property type="molecule type" value="Genomic_DNA"/>
</dbReference>
<reference evidence="1" key="1">
    <citation type="submission" date="2023-06" db="EMBL/GenBank/DDBJ databases">
        <title>Conoideocrella luteorostrata (Hypocreales: Clavicipitaceae), a potential biocontrol fungus for elongate hemlock scale in United States Christmas tree production areas.</title>
        <authorList>
            <person name="Barrett H."/>
            <person name="Lovett B."/>
            <person name="Macias A.M."/>
            <person name="Stajich J.E."/>
            <person name="Kasson M.T."/>
        </authorList>
    </citation>
    <scope>NUCLEOTIDE SEQUENCE</scope>
    <source>
        <strain evidence="1">ARSEF 14590</strain>
    </source>
</reference>
<name>A0AAJ0G161_9HYPO</name>
<dbReference type="Gene3D" id="3.90.180.10">
    <property type="entry name" value="Medium-chain alcohol dehydrogenases, catalytic domain"/>
    <property type="match status" value="1"/>
</dbReference>